<dbReference type="PANTHER" id="PTHR30469:SF15">
    <property type="entry name" value="HLYD FAMILY OF SECRETION PROTEINS"/>
    <property type="match status" value="1"/>
</dbReference>
<dbReference type="Proteomes" id="UP000249396">
    <property type="component" value="Unassembled WGS sequence"/>
</dbReference>
<dbReference type="Pfam" id="PF25973">
    <property type="entry name" value="BSH_CzcB"/>
    <property type="match status" value="1"/>
</dbReference>
<evidence type="ECO:0000256" key="2">
    <source>
        <dbReference type="SAM" id="Coils"/>
    </source>
</evidence>
<proteinExistence type="inferred from homology"/>
<protein>
    <recommendedName>
        <fullName evidence="3">CzcB-like barrel-sandwich hybrid domain-containing protein</fullName>
    </recommendedName>
</protein>
<dbReference type="PANTHER" id="PTHR30469">
    <property type="entry name" value="MULTIDRUG RESISTANCE PROTEIN MDTA"/>
    <property type="match status" value="1"/>
</dbReference>
<dbReference type="GO" id="GO:1990281">
    <property type="term" value="C:efflux pump complex"/>
    <property type="evidence" value="ECO:0007669"/>
    <property type="project" value="TreeGrafter"/>
</dbReference>
<evidence type="ECO:0000256" key="1">
    <source>
        <dbReference type="ARBA" id="ARBA00009477"/>
    </source>
</evidence>
<dbReference type="Gene3D" id="2.40.30.170">
    <property type="match status" value="1"/>
</dbReference>
<reference evidence="4 5" key="1">
    <citation type="journal article" date="2018" name="Aquat. Microb. Ecol.">
        <title>Gammaproteobacterial methanotrophs dominate.</title>
        <authorList>
            <person name="Rissanen A.J."/>
            <person name="Saarenheimo J."/>
            <person name="Tiirola M."/>
            <person name="Peura S."/>
            <person name="Aalto S.L."/>
            <person name="Karvinen A."/>
            <person name="Nykanen H."/>
        </authorList>
    </citation>
    <scope>NUCLEOTIDE SEQUENCE [LARGE SCALE GENOMIC DNA]</scope>
    <source>
        <strain evidence="4">AMbin10</strain>
    </source>
</reference>
<dbReference type="InterPro" id="IPR006143">
    <property type="entry name" value="RND_pump_MFP"/>
</dbReference>
<dbReference type="GO" id="GO:0015562">
    <property type="term" value="F:efflux transmembrane transporter activity"/>
    <property type="evidence" value="ECO:0007669"/>
    <property type="project" value="TreeGrafter"/>
</dbReference>
<evidence type="ECO:0000313" key="4">
    <source>
        <dbReference type="EMBL" id="PZN75538.1"/>
    </source>
</evidence>
<sequence>MTRLKTILLTLLILSLTTFLAREKGWLQQPTINASVATPIDQAEAKNTRIIAEGRIAAYPGAEITLYSELSAVIARLPVKEGDHVRKGDLVAELKADDLKAQGEEAKARIAETEAKIRLLDLEIDRTSKLREVRAASLQDLDRYISQREVQHSRREARIADAHRLQAILAKTRIASPIDGVVTSRNADPGEMVAAGAPIATITDLGKLRVEAELDEFDAGRINLGDAVTVTAEGYPGKVLRANVEEIPDAVVGRRLKPQDPSRPIDTRVLLVKIAFKEPSPFKLGQRVDLAIFNAASTKGISENVHSPLQKGVGGDHIRNPD</sequence>
<dbReference type="EMBL" id="QJPH01000383">
    <property type="protein sequence ID" value="PZN75538.1"/>
    <property type="molecule type" value="Genomic_DNA"/>
</dbReference>
<feature type="coiled-coil region" evidence="2">
    <location>
        <begin position="96"/>
        <end position="123"/>
    </location>
</feature>
<accession>A0A2W4R643</accession>
<name>A0A2W4R643_9GAMM</name>
<feature type="domain" description="CzcB-like barrel-sandwich hybrid" evidence="3">
    <location>
        <begin position="68"/>
        <end position="204"/>
    </location>
</feature>
<keyword evidence="2" id="KW-0175">Coiled coil</keyword>
<comment type="similarity">
    <text evidence="1">Belongs to the membrane fusion protein (MFP) (TC 8.A.1) family.</text>
</comment>
<comment type="caution">
    <text evidence="4">The sequence shown here is derived from an EMBL/GenBank/DDBJ whole genome shotgun (WGS) entry which is preliminary data.</text>
</comment>
<gene>
    <name evidence="4" type="ORF">DM484_18710</name>
</gene>
<dbReference type="AlphaFoldDB" id="A0A2W4R643"/>
<evidence type="ECO:0000313" key="5">
    <source>
        <dbReference type="Proteomes" id="UP000249396"/>
    </source>
</evidence>
<dbReference type="SUPFAM" id="SSF111369">
    <property type="entry name" value="HlyD-like secretion proteins"/>
    <property type="match status" value="1"/>
</dbReference>
<dbReference type="InterPro" id="IPR058647">
    <property type="entry name" value="BSH_CzcB-like"/>
</dbReference>
<dbReference type="Gene3D" id="2.40.50.100">
    <property type="match status" value="2"/>
</dbReference>
<evidence type="ECO:0000259" key="3">
    <source>
        <dbReference type="Pfam" id="PF25973"/>
    </source>
</evidence>
<organism evidence="4 5">
    <name type="scientific">Candidatus Methylumidiphilus alinenensis</name>
    <dbReference type="NCBI Taxonomy" id="2202197"/>
    <lineage>
        <taxon>Bacteria</taxon>
        <taxon>Pseudomonadati</taxon>
        <taxon>Pseudomonadota</taxon>
        <taxon>Gammaproteobacteria</taxon>
        <taxon>Methylococcales</taxon>
        <taxon>Candidatus Methylumidiphilus</taxon>
    </lineage>
</organism>
<dbReference type="NCBIfam" id="TIGR01730">
    <property type="entry name" value="RND_mfp"/>
    <property type="match status" value="1"/>
</dbReference>